<dbReference type="Pfam" id="PF04069">
    <property type="entry name" value="OpuAC"/>
    <property type="match status" value="2"/>
</dbReference>
<evidence type="ECO:0000256" key="1">
    <source>
        <dbReference type="ARBA" id="ARBA00004236"/>
    </source>
</evidence>
<keyword evidence="4" id="KW-0472">Membrane</keyword>
<dbReference type="InterPro" id="IPR007210">
    <property type="entry name" value="ABC_Gly_betaine_transp_sub-bd"/>
</dbReference>
<dbReference type="Gene3D" id="3.40.190.100">
    <property type="entry name" value="Glycine betaine-binding periplasmic protein, domain 2"/>
    <property type="match status" value="1"/>
</dbReference>
<dbReference type="GO" id="GO:0015226">
    <property type="term" value="F:carnitine transmembrane transporter activity"/>
    <property type="evidence" value="ECO:0007669"/>
    <property type="project" value="TreeGrafter"/>
</dbReference>
<dbReference type="Proteomes" id="UP000198853">
    <property type="component" value="Unassembled WGS sequence"/>
</dbReference>
<evidence type="ECO:0000256" key="5">
    <source>
        <dbReference type="SAM" id="MobiDB-lite"/>
    </source>
</evidence>
<dbReference type="EMBL" id="FNEN01000029">
    <property type="protein sequence ID" value="SDJ29187.1"/>
    <property type="molecule type" value="Genomic_DNA"/>
</dbReference>
<gene>
    <name evidence="7" type="ORF">SAMN04488123_12916</name>
</gene>
<dbReference type="PROSITE" id="PS51257">
    <property type="entry name" value="PROKAR_LIPOPROTEIN"/>
    <property type="match status" value="1"/>
</dbReference>
<evidence type="ECO:0000313" key="8">
    <source>
        <dbReference type="Proteomes" id="UP000198853"/>
    </source>
</evidence>
<name>A0A1G8SJ10_9BACI</name>
<sequence>MLKHWKRVGIVAGLSLTLVAAGCGAEDDGEEPGDEPDDNGEPEEETDDEAEDEDDGEAEAAGDYGEEVDYTITGIDGGSGVVQSTEAAIEDYGLDEWDVQTSSDAAMIQELDNAYEDEEPIFLTGWTPHWKFQEYDLEILDDPELSYGEAESLGTMAREGLEDDHPEAYQILESFEWGPADMEDVMLEIQDDVDEAEAAQNWIDENEDMVSEWTDGVDENAGEGESLTLTLVAWDTEIASTNVIAQVLESVGYEVDLNQVEANYMFAAIADGDADASVAVWEPHTHADYIEDYEDDYDYLGANMDEGAQLGLTVPAYMDLESIEDLQE</sequence>
<keyword evidence="2" id="KW-0813">Transport</keyword>
<evidence type="ECO:0000256" key="3">
    <source>
        <dbReference type="ARBA" id="ARBA00022475"/>
    </source>
</evidence>
<evidence type="ECO:0000313" key="7">
    <source>
        <dbReference type="EMBL" id="SDJ29187.1"/>
    </source>
</evidence>
<protein>
    <submittedName>
        <fullName evidence="7">Glycine betaine/proline transport system substrate-binding protein</fullName>
    </submittedName>
</protein>
<feature type="domain" description="ABC-type glycine betaine transport system substrate-binding" evidence="6">
    <location>
        <begin position="226"/>
        <end position="327"/>
    </location>
</feature>
<comment type="subcellular location">
    <subcellularLocation>
        <location evidence="1">Cell membrane</location>
    </subcellularLocation>
</comment>
<dbReference type="OrthoDB" id="9787902at2"/>
<evidence type="ECO:0000259" key="6">
    <source>
        <dbReference type="Pfam" id="PF04069"/>
    </source>
</evidence>
<dbReference type="SUPFAM" id="SSF53850">
    <property type="entry name" value="Periplasmic binding protein-like II"/>
    <property type="match status" value="2"/>
</dbReference>
<feature type="region of interest" description="Disordered" evidence="5">
    <location>
        <begin position="23"/>
        <end position="66"/>
    </location>
</feature>
<keyword evidence="8" id="KW-1185">Reference proteome</keyword>
<dbReference type="GO" id="GO:0015871">
    <property type="term" value="P:choline transport"/>
    <property type="evidence" value="ECO:0007669"/>
    <property type="project" value="TreeGrafter"/>
</dbReference>
<dbReference type="GO" id="GO:0031460">
    <property type="term" value="P:glycine betaine transport"/>
    <property type="evidence" value="ECO:0007669"/>
    <property type="project" value="TreeGrafter"/>
</dbReference>
<dbReference type="GO" id="GO:0005275">
    <property type="term" value="F:amine transmembrane transporter activity"/>
    <property type="evidence" value="ECO:0007669"/>
    <property type="project" value="TreeGrafter"/>
</dbReference>
<dbReference type="Gene3D" id="3.10.105.10">
    <property type="entry name" value="Dipeptide-binding Protein, Domain 3"/>
    <property type="match status" value="1"/>
</dbReference>
<dbReference type="PANTHER" id="PTHR47737">
    <property type="entry name" value="GLYCINE BETAINE/PROLINE BETAINE TRANSPORT SYSTEM PERMEASE PROTEIN PROW"/>
    <property type="match status" value="1"/>
</dbReference>
<dbReference type="PANTHER" id="PTHR47737:SF1">
    <property type="entry name" value="GLYCINE BETAINE_PROLINE BETAINE TRANSPORT SYSTEM PERMEASE PROTEIN PROW"/>
    <property type="match status" value="1"/>
</dbReference>
<dbReference type="GO" id="GO:0043190">
    <property type="term" value="C:ATP-binding cassette (ABC) transporter complex"/>
    <property type="evidence" value="ECO:0007669"/>
    <property type="project" value="InterPro"/>
</dbReference>
<evidence type="ECO:0000256" key="2">
    <source>
        <dbReference type="ARBA" id="ARBA00022448"/>
    </source>
</evidence>
<keyword evidence="3" id="KW-1003">Cell membrane</keyword>
<feature type="domain" description="ABC-type glycine betaine transport system substrate-binding" evidence="6">
    <location>
        <begin position="63"/>
        <end position="205"/>
    </location>
</feature>
<feature type="compositionally biased region" description="Acidic residues" evidence="5">
    <location>
        <begin position="25"/>
        <end position="66"/>
    </location>
</feature>
<reference evidence="7 8" key="1">
    <citation type="submission" date="2016-10" db="EMBL/GenBank/DDBJ databases">
        <authorList>
            <person name="de Groot N.N."/>
        </authorList>
    </citation>
    <scope>NUCLEOTIDE SEQUENCE [LARGE SCALE GENOMIC DNA]</scope>
    <source>
        <strain evidence="7 8">DSM 21771</strain>
    </source>
</reference>
<dbReference type="RefSeq" id="WP_090400139.1">
    <property type="nucleotide sequence ID" value="NZ_FNEN01000029.1"/>
</dbReference>
<evidence type="ECO:0000256" key="4">
    <source>
        <dbReference type="ARBA" id="ARBA00023136"/>
    </source>
</evidence>
<organism evidence="7 8">
    <name type="scientific">Natribacillus halophilus</name>
    <dbReference type="NCBI Taxonomy" id="549003"/>
    <lineage>
        <taxon>Bacteria</taxon>
        <taxon>Bacillati</taxon>
        <taxon>Bacillota</taxon>
        <taxon>Bacilli</taxon>
        <taxon>Bacillales</taxon>
        <taxon>Bacillaceae</taxon>
        <taxon>Natribacillus</taxon>
    </lineage>
</organism>
<proteinExistence type="predicted"/>
<dbReference type="AlphaFoldDB" id="A0A1G8SJ10"/>
<accession>A0A1G8SJ10</accession>